<evidence type="ECO:0000259" key="5">
    <source>
        <dbReference type="SMART" id="SM00822"/>
    </source>
</evidence>
<dbReference type="AlphaFoldDB" id="A0A3R9EQ89"/>
<feature type="region of interest" description="Disordered" evidence="4">
    <location>
        <begin position="163"/>
        <end position="185"/>
    </location>
</feature>
<evidence type="ECO:0000313" key="6">
    <source>
        <dbReference type="EMBL" id="RSD14768.1"/>
    </source>
</evidence>
<evidence type="ECO:0000256" key="1">
    <source>
        <dbReference type="ARBA" id="ARBA00006484"/>
    </source>
</evidence>
<comment type="caution">
    <text evidence="6">The sequence shown here is derived from an EMBL/GenBank/DDBJ whole genome shotgun (WGS) entry which is preliminary data.</text>
</comment>
<protein>
    <submittedName>
        <fullName evidence="6">SDR family NAD(P)-dependent oxidoreductase</fullName>
    </submittedName>
</protein>
<evidence type="ECO:0000256" key="2">
    <source>
        <dbReference type="ARBA" id="ARBA00023002"/>
    </source>
</evidence>
<dbReference type="OrthoDB" id="3178062at2"/>
<dbReference type="InterPro" id="IPR051911">
    <property type="entry name" value="SDR_oxidoreductase"/>
</dbReference>
<dbReference type="Pfam" id="PF00106">
    <property type="entry name" value="adh_short"/>
    <property type="match status" value="1"/>
</dbReference>
<dbReference type="PANTHER" id="PTHR43976">
    <property type="entry name" value="SHORT CHAIN DEHYDROGENASE"/>
    <property type="match status" value="1"/>
</dbReference>
<dbReference type="Proteomes" id="UP000267081">
    <property type="component" value="Unassembled WGS sequence"/>
</dbReference>
<dbReference type="InterPro" id="IPR036291">
    <property type="entry name" value="NAD(P)-bd_dom_sf"/>
</dbReference>
<organism evidence="6 7">
    <name type="scientific">Amycolatopsis eburnea</name>
    <dbReference type="NCBI Taxonomy" id="2267691"/>
    <lineage>
        <taxon>Bacteria</taxon>
        <taxon>Bacillati</taxon>
        <taxon>Actinomycetota</taxon>
        <taxon>Actinomycetes</taxon>
        <taxon>Pseudonocardiales</taxon>
        <taxon>Pseudonocardiaceae</taxon>
        <taxon>Amycolatopsis</taxon>
    </lineage>
</organism>
<dbReference type="GO" id="GO:0016491">
    <property type="term" value="F:oxidoreductase activity"/>
    <property type="evidence" value="ECO:0007669"/>
    <property type="project" value="UniProtKB-KW"/>
</dbReference>
<dbReference type="Gene3D" id="3.40.50.720">
    <property type="entry name" value="NAD(P)-binding Rossmann-like Domain"/>
    <property type="match status" value="1"/>
</dbReference>
<keyword evidence="7" id="KW-1185">Reference proteome</keyword>
<feature type="domain" description="Ketoreductase" evidence="5">
    <location>
        <begin position="1"/>
        <end position="171"/>
    </location>
</feature>
<evidence type="ECO:0000256" key="3">
    <source>
        <dbReference type="RuleBase" id="RU000363"/>
    </source>
</evidence>
<keyword evidence="2" id="KW-0560">Oxidoreductase</keyword>
<comment type="similarity">
    <text evidence="1 3">Belongs to the short-chain dehydrogenases/reductases (SDR) family.</text>
</comment>
<dbReference type="SUPFAM" id="SSF51735">
    <property type="entry name" value="NAD(P)-binding Rossmann-fold domains"/>
    <property type="match status" value="1"/>
</dbReference>
<dbReference type="PRINTS" id="PR00081">
    <property type="entry name" value="GDHRDH"/>
</dbReference>
<proteinExistence type="inferred from homology"/>
<dbReference type="EMBL" id="RSEC01000055">
    <property type="protein sequence ID" value="RSD14768.1"/>
    <property type="molecule type" value="Genomic_DNA"/>
</dbReference>
<evidence type="ECO:0000313" key="7">
    <source>
        <dbReference type="Proteomes" id="UP000267081"/>
    </source>
</evidence>
<reference evidence="6 7" key="1">
    <citation type="submission" date="2018-12" db="EMBL/GenBank/DDBJ databases">
        <title>Amycolatopsis eburnea sp. nov. actinomycete associate with arbuscular mycorrhiza fungal spore.</title>
        <authorList>
            <person name="Lumyong S."/>
            <person name="Chaiya L."/>
        </authorList>
    </citation>
    <scope>NUCLEOTIDE SEQUENCE [LARGE SCALE GENOMIC DNA]</scope>
    <source>
        <strain evidence="6 7">GLM-1</strain>
    </source>
</reference>
<dbReference type="InterPro" id="IPR002347">
    <property type="entry name" value="SDR_fam"/>
</dbReference>
<dbReference type="RefSeq" id="WP_125312262.1">
    <property type="nucleotide sequence ID" value="NZ_RSEC01000055.1"/>
</dbReference>
<name>A0A3R9EQ89_9PSEU</name>
<sequence length="185" mass="19390">MTFLVTGTSSGIGRAIAVRLAEHGHEVVAGVRKIADAPAHPRIRPVELDVTDAAQLAAAAKDIGPLSGLVNNAGITVSAPVEHIPLDRLRAQFEVNVVGVVAVCQAFLPGVRAGRGRIVMISSSSGRVAIPLLGAYSASKFAVEALRTRCDRNCGRGTCPWWSSSPEVSSRGTGRAPRPRRRPTA</sequence>
<dbReference type="InterPro" id="IPR057326">
    <property type="entry name" value="KR_dom"/>
</dbReference>
<accession>A0A3R9EQ89</accession>
<gene>
    <name evidence="6" type="ORF">EIY87_24605</name>
</gene>
<evidence type="ECO:0000256" key="4">
    <source>
        <dbReference type="SAM" id="MobiDB-lite"/>
    </source>
</evidence>
<dbReference type="PANTHER" id="PTHR43976:SF16">
    <property type="entry name" value="SHORT-CHAIN DEHYDROGENASE_REDUCTASE FAMILY PROTEIN"/>
    <property type="match status" value="1"/>
</dbReference>
<dbReference type="SMART" id="SM00822">
    <property type="entry name" value="PKS_KR"/>
    <property type="match status" value="1"/>
</dbReference>
<dbReference type="PRINTS" id="PR00080">
    <property type="entry name" value="SDRFAMILY"/>
</dbReference>